<dbReference type="InterPro" id="IPR043130">
    <property type="entry name" value="CDP-OH_PTrfase_TM_dom"/>
</dbReference>
<organism evidence="13 14">
    <name type="scientific">Humibacillus xanthopallidus</name>
    <dbReference type="NCBI Taxonomy" id="412689"/>
    <lineage>
        <taxon>Bacteria</taxon>
        <taxon>Bacillati</taxon>
        <taxon>Actinomycetota</taxon>
        <taxon>Actinomycetes</taxon>
        <taxon>Micrococcales</taxon>
        <taxon>Intrasporangiaceae</taxon>
        <taxon>Humibacillus</taxon>
    </lineage>
</organism>
<comment type="similarity">
    <text evidence="2 11">Belongs to the CDP-alcohol phosphatidyltransferase class-I family.</text>
</comment>
<evidence type="ECO:0000256" key="11">
    <source>
        <dbReference type="RuleBase" id="RU003750"/>
    </source>
</evidence>
<keyword evidence="6 12" id="KW-1133">Transmembrane helix</keyword>
<feature type="transmembrane region" description="Helical" evidence="12">
    <location>
        <begin position="200"/>
        <end position="222"/>
    </location>
</feature>
<dbReference type="Proteomes" id="UP000320085">
    <property type="component" value="Unassembled WGS sequence"/>
</dbReference>
<dbReference type="Pfam" id="PF01066">
    <property type="entry name" value="CDP-OH_P_transf"/>
    <property type="match status" value="1"/>
</dbReference>
<dbReference type="GO" id="GO:0016780">
    <property type="term" value="F:phosphotransferase activity, for other substituted phosphate groups"/>
    <property type="evidence" value="ECO:0007669"/>
    <property type="project" value="InterPro"/>
</dbReference>
<keyword evidence="5 12" id="KW-0812">Transmembrane</keyword>
<dbReference type="InterPro" id="IPR048254">
    <property type="entry name" value="CDP_ALCOHOL_P_TRANSF_CS"/>
</dbReference>
<evidence type="ECO:0000256" key="10">
    <source>
        <dbReference type="ARBA" id="ARBA00023264"/>
    </source>
</evidence>
<dbReference type="Gene3D" id="1.20.120.1760">
    <property type="match status" value="1"/>
</dbReference>
<keyword evidence="9" id="KW-0594">Phospholipid biosynthesis</keyword>
<dbReference type="InterPro" id="IPR050324">
    <property type="entry name" value="CDP-alcohol_PTase-I"/>
</dbReference>
<reference evidence="13 14" key="1">
    <citation type="submission" date="2019-06" db="EMBL/GenBank/DDBJ databases">
        <title>Sequencing the genomes of 1000 actinobacteria strains.</title>
        <authorList>
            <person name="Klenk H.-P."/>
        </authorList>
    </citation>
    <scope>NUCLEOTIDE SEQUENCE [LARGE SCALE GENOMIC DNA]</scope>
    <source>
        <strain evidence="13 14">DSM 21776</strain>
    </source>
</reference>
<evidence type="ECO:0000256" key="8">
    <source>
        <dbReference type="ARBA" id="ARBA00023136"/>
    </source>
</evidence>
<gene>
    <name evidence="13" type="ORF">FHX52_1003</name>
</gene>
<evidence type="ECO:0000313" key="13">
    <source>
        <dbReference type="EMBL" id="TQN47884.1"/>
    </source>
</evidence>
<sequence length="237" mass="26629">MGRVCQRGEAPQWSRVVIDAAAGRQHPARFVTLWGVDVEQQPAAGHEVSGRLLTLPNALSVLRLVGLPVFLWAIVAERDVLALVILLLSGLTDYLDGKIARRFNMESRLGQFLDPIADRLYIVTTLVGLAWRDIIPVWLVVVLLLRDVVMAVMLLYLRHRGQVGMPVHFVGKAATFNLLYAFPFLLLADRDDWVGRLAEPIGWGFAWWGVALYWFAVVLYAVQARLVLERSPRVVLP</sequence>
<dbReference type="GO" id="GO:0016020">
    <property type="term" value="C:membrane"/>
    <property type="evidence" value="ECO:0007669"/>
    <property type="project" value="UniProtKB-SubCell"/>
</dbReference>
<comment type="caution">
    <text evidence="13">The sequence shown here is derived from an EMBL/GenBank/DDBJ whole genome shotgun (WGS) entry which is preliminary data.</text>
</comment>
<dbReference type="PROSITE" id="PS00379">
    <property type="entry name" value="CDP_ALCOHOL_P_TRANSF"/>
    <property type="match status" value="1"/>
</dbReference>
<evidence type="ECO:0000256" key="1">
    <source>
        <dbReference type="ARBA" id="ARBA00004141"/>
    </source>
</evidence>
<dbReference type="PANTHER" id="PTHR14269">
    <property type="entry name" value="CDP-DIACYLGLYCEROL--GLYCEROL-3-PHOSPHATE 3-PHOSPHATIDYLTRANSFERASE-RELATED"/>
    <property type="match status" value="1"/>
</dbReference>
<protein>
    <submittedName>
        <fullName evidence="13">CDP-diacylglycerol-phosphatidylglycerol phosphatidyltransferase</fullName>
    </submittedName>
</protein>
<evidence type="ECO:0000256" key="6">
    <source>
        <dbReference type="ARBA" id="ARBA00022989"/>
    </source>
</evidence>
<keyword evidence="7" id="KW-0443">Lipid metabolism</keyword>
<name>A0A543PUX5_9MICO</name>
<feature type="transmembrane region" description="Helical" evidence="12">
    <location>
        <begin position="137"/>
        <end position="157"/>
    </location>
</feature>
<evidence type="ECO:0000256" key="9">
    <source>
        <dbReference type="ARBA" id="ARBA00023209"/>
    </source>
</evidence>
<keyword evidence="8 12" id="KW-0472">Membrane</keyword>
<dbReference type="InterPro" id="IPR000462">
    <property type="entry name" value="CDP-OH_P_trans"/>
</dbReference>
<dbReference type="AlphaFoldDB" id="A0A543PUX5"/>
<accession>A0A543PUX5</accession>
<evidence type="ECO:0000256" key="5">
    <source>
        <dbReference type="ARBA" id="ARBA00022692"/>
    </source>
</evidence>
<evidence type="ECO:0000256" key="7">
    <source>
        <dbReference type="ARBA" id="ARBA00023098"/>
    </source>
</evidence>
<evidence type="ECO:0000256" key="4">
    <source>
        <dbReference type="ARBA" id="ARBA00022679"/>
    </source>
</evidence>
<feature type="transmembrane region" description="Helical" evidence="12">
    <location>
        <begin position="169"/>
        <end position="188"/>
    </location>
</feature>
<evidence type="ECO:0000256" key="2">
    <source>
        <dbReference type="ARBA" id="ARBA00010441"/>
    </source>
</evidence>
<dbReference type="EMBL" id="VFQF01000001">
    <property type="protein sequence ID" value="TQN47884.1"/>
    <property type="molecule type" value="Genomic_DNA"/>
</dbReference>
<comment type="subcellular location">
    <subcellularLocation>
        <location evidence="1">Membrane</location>
        <topology evidence="1">Multi-pass membrane protein</topology>
    </subcellularLocation>
</comment>
<evidence type="ECO:0000256" key="12">
    <source>
        <dbReference type="SAM" id="Phobius"/>
    </source>
</evidence>
<evidence type="ECO:0000313" key="14">
    <source>
        <dbReference type="Proteomes" id="UP000320085"/>
    </source>
</evidence>
<keyword evidence="4 11" id="KW-0808">Transferase</keyword>
<proteinExistence type="inferred from homology"/>
<evidence type="ECO:0000256" key="3">
    <source>
        <dbReference type="ARBA" id="ARBA00022516"/>
    </source>
</evidence>
<dbReference type="GO" id="GO:0046474">
    <property type="term" value="P:glycerophospholipid biosynthetic process"/>
    <property type="evidence" value="ECO:0007669"/>
    <property type="project" value="TreeGrafter"/>
</dbReference>
<dbReference type="OrthoDB" id="9796672at2"/>
<keyword evidence="10" id="KW-1208">Phospholipid metabolism</keyword>
<keyword evidence="3" id="KW-0444">Lipid biosynthesis</keyword>
<dbReference type="PANTHER" id="PTHR14269:SF62">
    <property type="entry name" value="CDP-DIACYLGLYCEROL--GLYCEROL-3-PHOSPHATE 3-PHOSPHATIDYLTRANSFERASE 1, CHLOROPLASTIC"/>
    <property type="match status" value="1"/>
</dbReference>